<dbReference type="SUPFAM" id="SSF90123">
    <property type="entry name" value="ABC transporter transmembrane region"/>
    <property type="match status" value="1"/>
</dbReference>
<sequence length="556" mass="62984">MKEKNKLTPWQRFLGLVNLEKKDTLQIAYYAIFEGIVALSLPLGVQAIINLLQAAQVSASWIVLVILVTAGVAFSGILKLMQFRIIETIQQRIFTRASIELSYRFPKIKMIELRNYYPPELANRFFDTLTIQKGISKILIDAPSALLQIVFALLLLSFYHPFFIIFGLLVLLLIYVVFKYTAKKGLETSLKESKNKYKVAHWLQEIARTIISFKLSGKTKLALEKSDILVDDYLKSRESHFKVLVMQYIQMISFKVIITAGLLLIGGFLVLTQQMNIGQFVAAEIIIILIMNSVEKLILGLESFYDVLTSIEKLGEVIDKPIEPQEGSSVNRDKPFKIELQDVSYVVNNRPKPVINNVSFEINPNDRILIQGSSNSGKSSLIQLISGLIEPTSGDIFVNDLSLKGIFTNNYRANLGLSLSEETPFEGTIRENITFGDSSISDEEIYSIFKITGLTEFLKQQPKGLDTYLKPEGKLIAYTVAKKIILSRAIIKRPKLLILEDPLDLFEKDEAKKIINFITDVSQPWSLIIVSRNEHWKEKCNKQITLEKGSITNFKS</sequence>
<keyword evidence="4 5" id="KW-0472">Membrane</keyword>
<dbReference type="InterPro" id="IPR036640">
    <property type="entry name" value="ABC1_TM_sf"/>
</dbReference>
<dbReference type="Proteomes" id="UP000222163">
    <property type="component" value="Unassembled WGS sequence"/>
</dbReference>
<dbReference type="Pfam" id="PF00664">
    <property type="entry name" value="ABC_membrane"/>
    <property type="match status" value="1"/>
</dbReference>
<dbReference type="GO" id="GO:0005886">
    <property type="term" value="C:plasma membrane"/>
    <property type="evidence" value="ECO:0007669"/>
    <property type="project" value="UniProtKB-SubCell"/>
</dbReference>
<dbReference type="PROSITE" id="PS50893">
    <property type="entry name" value="ABC_TRANSPORTER_2"/>
    <property type="match status" value="1"/>
</dbReference>
<feature type="transmembrane region" description="Helical" evidence="5">
    <location>
        <begin position="162"/>
        <end position="182"/>
    </location>
</feature>
<evidence type="ECO:0000256" key="2">
    <source>
        <dbReference type="ARBA" id="ARBA00022692"/>
    </source>
</evidence>
<dbReference type="GO" id="GO:0016887">
    <property type="term" value="F:ATP hydrolysis activity"/>
    <property type="evidence" value="ECO:0007669"/>
    <property type="project" value="InterPro"/>
</dbReference>
<dbReference type="RefSeq" id="WP_099216317.1">
    <property type="nucleotide sequence ID" value="NZ_JAUYVU010000003.1"/>
</dbReference>
<organism evidence="9 10">
    <name type="scientific">Tenacibaculum discolor</name>
    <dbReference type="NCBI Taxonomy" id="361581"/>
    <lineage>
        <taxon>Bacteria</taxon>
        <taxon>Pseudomonadati</taxon>
        <taxon>Bacteroidota</taxon>
        <taxon>Flavobacteriia</taxon>
        <taxon>Flavobacteriales</taxon>
        <taxon>Flavobacteriaceae</taxon>
        <taxon>Tenacibaculum</taxon>
    </lineage>
</organism>
<dbReference type="GO" id="GO:0015421">
    <property type="term" value="F:ABC-type oligopeptide transporter activity"/>
    <property type="evidence" value="ECO:0007669"/>
    <property type="project" value="TreeGrafter"/>
</dbReference>
<dbReference type="Pfam" id="PF00005">
    <property type="entry name" value="ABC_tran"/>
    <property type="match status" value="1"/>
</dbReference>
<evidence type="ECO:0000313" key="8">
    <source>
        <dbReference type="EMBL" id="MDP2540976.1"/>
    </source>
</evidence>
<dbReference type="EMBL" id="PDUU01000016">
    <property type="protein sequence ID" value="PHN96416.1"/>
    <property type="molecule type" value="Genomic_DNA"/>
</dbReference>
<dbReference type="Gene3D" id="1.20.1560.10">
    <property type="entry name" value="ABC transporter type 1, transmembrane domain"/>
    <property type="match status" value="1"/>
</dbReference>
<comment type="caution">
    <text evidence="9">The sequence shown here is derived from an EMBL/GenBank/DDBJ whole genome shotgun (WGS) entry which is preliminary data.</text>
</comment>
<reference evidence="8 11" key="3">
    <citation type="submission" date="2023-07" db="EMBL/GenBank/DDBJ databases">
        <title>Genome content predicts the carbon catabolic preferences of heterotrophic bacteria.</title>
        <authorList>
            <person name="Gralka M."/>
        </authorList>
    </citation>
    <scope>NUCLEOTIDE SEQUENCE [LARGE SCALE GENOMIC DNA]</scope>
    <source>
        <strain evidence="8 11">4G03</strain>
    </source>
</reference>
<dbReference type="Proteomes" id="UP001242342">
    <property type="component" value="Unassembled WGS sequence"/>
</dbReference>
<dbReference type="Gene3D" id="3.40.50.300">
    <property type="entry name" value="P-loop containing nucleotide triphosphate hydrolases"/>
    <property type="match status" value="1"/>
</dbReference>
<feature type="transmembrane region" description="Helical" evidence="5">
    <location>
        <begin position="27"/>
        <end position="49"/>
    </location>
</feature>
<evidence type="ECO:0000256" key="3">
    <source>
        <dbReference type="ARBA" id="ARBA00022989"/>
    </source>
</evidence>
<keyword evidence="9" id="KW-0547">Nucleotide-binding</keyword>
<reference evidence="9" key="2">
    <citation type="submission" date="2017-10" db="EMBL/GenBank/DDBJ databases">
        <authorList>
            <person name="Enke T.N."/>
            <person name="Cordero O.X."/>
        </authorList>
    </citation>
    <scope>NUCLEOTIDE SEQUENCE</scope>
    <source>
        <strain evidence="9">4G03</strain>
    </source>
</reference>
<dbReference type="InterPro" id="IPR003439">
    <property type="entry name" value="ABC_transporter-like_ATP-bd"/>
</dbReference>
<evidence type="ECO:0000256" key="5">
    <source>
        <dbReference type="SAM" id="Phobius"/>
    </source>
</evidence>
<proteinExistence type="predicted"/>
<dbReference type="PROSITE" id="PS50929">
    <property type="entry name" value="ABC_TM1F"/>
    <property type="match status" value="1"/>
</dbReference>
<dbReference type="PANTHER" id="PTHR43394:SF4">
    <property type="entry name" value="TOXIN SECRETION ABC TRANSPORTER ATP-BINDING PROTEIN"/>
    <property type="match status" value="1"/>
</dbReference>
<dbReference type="EMBL" id="JAUYVU010000003">
    <property type="protein sequence ID" value="MDP2540976.1"/>
    <property type="molecule type" value="Genomic_DNA"/>
</dbReference>
<evidence type="ECO:0000313" key="9">
    <source>
        <dbReference type="EMBL" id="PHN96416.1"/>
    </source>
</evidence>
<protein>
    <submittedName>
        <fullName evidence="8 9">ABC transporter ATP-binding protein</fullName>
    </submittedName>
</protein>
<evidence type="ECO:0000313" key="11">
    <source>
        <dbReference type="Proteomes" id="UP001242342"/>
    </source>
</evidence>
<dbReference type="InterPro" id="IPR011527">
    <property type="entry name" value="ABC1_TM_dom"/>
</dbReference>
<evidence type="ECO:0000256" key="4">
    <source>
        <dbReference type="ARBA" id="ARBA00023136"/>
    </source>
</evidence>
<evidence type="ECO:0000259" key="7">
    <source>
        <dbReference type="PROSITE" id="PS50929"/>
    </source>
</evidence>
<comment type="subcellular location">
    <subcellularLocation>
        <location evidence="1">Cell membrane</location>
        <topology evidence="1">Multi-pass membrane protein</topology>
    </subcellularLocation>
</comment>
<keyword evidence="9" id="KW-0067">ATP-binding</keyword>
<evidence type="ECO:0000256" key="1">
    <source>
        <dbReference type="ARBA" id="ARBA00004651"/>
    </source>
</evidence>
<feature type="transmembrane region" description="Helical" evidence="5">
    <location>
        <begin position="61"/>
        <end position="81"/>
    </location>
</feature>
<dbReference type="InterPro" id="IPR027417">
    <property type="entry name" value="P-loop_NTPase"/>
</dbReference>
<keyword evidence="11" id="KW-1185">Reference proteome</keyword>
<feature type="transmembrane region" description="Helical" evidence="5">
    <location>
        <begin position="277"/>
        <end position="294"/>
    </location>
</feature>
<evidence type="ECO:0000313" key="10">
    <source>
        <dbReference type="Proteomes" id="UP000222163"/>
    </source>
</evidence>
<feature type="domain" description="ABC transmembrane type-1" evidence="7">
    <location>
        <begin position="31"/>
        <end position="306"/>
    </location>
</feature>
<keyword evidence="3 5" id="KW-1133">Transmembrane helix</keyword>
<reference evidence="9 10" key="1">
    <citation type="journal article" date="2016" name="Nat. Commun.">
        <title>Microbial interactions lead to rapid micro-scale successions on model marine particles.</title>
        <authorList>
            <person name="Datta M.S."/>
            <person name="Sliwerska E."/>
            <person name="Gore J."/>
            <person name="Polz M.F."/>
            <person name="Cordero O.X."/>
        </authorList>
    </citation>
    <scope>NUCLEOTIDE SEQUENCE [LARGE SCALE GENOMIC DNA]</scope>
    <source>
        <strain evidence="9 10">4G03</strain>
    </source>
</reference>
<evidence type="ECO:0000259" key="6">
    <source>
        <dbReference type="PROSITE" id="PS50893"/>
    </source>
</evidence>
<accession>A0A2G1BQV0</accession>
<dbReference type="GO" id="GO:0005524">
    <property type="term" value="F:ATP binding"/>
    <property type="evidence" value="ECO:0007669"/>
    <property type="project" value="UniProtKB-KW"/>
</dbReference>
<name>A0A2G1BQV0_9FLAO</name>
<gene>
    <name evidence="9" type="ORF">CSC81_13720</name>
    <name evidence="8" type="ORF">Q8W23_05735</name>
</gene>
<feature type="transmembrane region" description="Helical" evidence="5">
    <location>
        <begin position="252"/>
        <end position="271"/>
    </location>
</feature>
<feature type="domain" description="ABC transporter" evidence="6">
    <location>
        <begin position="338"/>
        <end position="556"/>
    </location>
</feature>
<keyword evidence="2 5" id="KW-0812">Transmembrane</keyword>
<dbReference type="SUPFAM" id="SSF52540">
    <property type="entry name" value="P-loop containing nucleoside triphosphate hydrolases"/>
    <property type="match status" value="1"/>
</dbReference>
<dbReference type="PANTHER" id="PTHR43394">
    <property type="entry name" value="ATP-DEPENDENT PERMEASE MDL1, MITOCHONDRIAL"/>
    <property type="match status" value="1"/>
</dbReference>
<dbReference type="AlphaFoldDB" id="A0A2G1BQV0"/>
<dbReference type="InterPro" id="IPR039421">
    <property type="entry name" value="Type_1_exporter"/>
</dbReference>